<name>A0A2P6NC35_9EUKA</name>
<dbReference type="Gene3D" id="2.60.120.200">
    <property type="match status" value="1"/>
</dbReference>
<evidence type="ECO:0000313" key="1">
    <source>
        <dbReference type="EMBL" id="PRP81492.1"/>
    </source>
</evidence>
<dbReference type="PANTHER" id="PTHR35332">
    <property type="entry name" value="REGULATION OF ENOLASE PROTEIN 1"/>
    <property type="match status" value="1"/>
</dbReference>
<organism evidence="1 2">
    <name type="scientific">Planoprotostelium fungivorum</name>
    <dbReference type="NCBI Taxonomy" id="1890364"/>
    <lineage>
        <taxon>Eukaryota</taxon>
        <taxon>Amoebozoa</taxon>
        <taxon>Evosea</taxon>
        <taxon>Variosea</taxon>
        <taxon>Cavosteliida</taxon>
        <taxon>Cavosteliaceae</taxon>
        <taxon>Planoprotostelium</taxon>
    </lineage>
</organism>
<comment type="caution">
    <text evidence="1">The sequence shown here is derived from an EMBL/GenBank/DDBJ whole genome shotgun (WGS) entry which is preliminary data.</text>
</comment>
<dbReference type="PANTHER" id="PTHR35332:SF2">
    <property type="entry name" value="REGULATION OF ENOLASE PROTEIN 1"/>
    <property type="match status" value="1"/>
</dbReference>
<proteinExistence type="predicted"/>
<dbReference type="EMBL" id="MDYQ01000123">
    <property type="protein sequence ID" value="PRP81492.1"/>
    <property type="molecule type" value="Genomic_DNA"/>
</dbReference>
<evidence type="ECO:0000313" key="2">
    <source>
        <dbReference type="Proteomes" id="UP000241769"/>
    </source>
</evidence>
<sequence length="192" mass="21275">MTSFSELFPSDPKIIKDITREGEIVTLRVQPNTDLYHSPTISATNAPELTTHVEHFQRASVTVSGNWTLLYDQGGIVLWLGKRWIKAGVEFVNGHANISSVATVDGHSDWALMPFEGQRVRIELARDEEGSGVWVGLIKEDGSNIALRHVTGFFDGKDTEVPSVGVYAARPKDGDDTPLTVKFEQWELHQSS</sequence>
<dbReference type="InParanoid" id="A0A2P6NC35"/>
<dbReference type="SUPFAM" id="SSF49899">
    <property type="entry name" value="Concanavalin A-like lectins/glucanases"/>
    <property type="match status" value="1"/>
</dbReference>
<reference evidence="1 2" key="1">
    <citation type="journal article" date="2018" name="Genome Biol. Evol.">
        <title>Multiple Roots of Fruiting Body Formation in Amoebozoa.</title>
        <authorList>
            <person name="Hillmann F."/>
            <person name="Forbes G."/>
            <person name="Novohradska S."/>
            <person name="Ferling I."/>
            <person name="Riege K."/>
            <person name="Groth M."/>
            <person name="Westermann M."/>
            <person name="Marz M."/>
            <person name="Spaller T."/>
            <person name="Winckler T."/>
            <person name="Schaap P."/>
            <person name="Glockner G."/>
        </authorList>
    </citation>
    <scope>NUCLEOTIDE SEQUENCE [LARGE SCALE GENOMIC DNA]</scope>
    <source>
        <strain evidence="1 2">Jena</strain>
    </source>
</reference>
<dbReference type="OrthoDB" id="42525at2759"/>
<dbReference type="Proteomes" id="UP000241769">
    <property type="component" value="Unassembled WGS sequence"/>
</dbReference>
<dbReference type="Pfam" id="PF07081">
    <property type="entry name" value="DUF1349"/>
    <property type="match status" value="1"/>
</dbReference>
<dbReference type="InterPro" id="IPR009784">
    <property type="entry name" value="DUF1349"/>
</dbReference>
<gene>
    <name evidence="1" type="ORF">PROFUN_10932</name>
</gene>
<protein>
    <recommendedName>
        <fullName evidence="3">Beta-xylosidase C-terminal Concanavalin A-like domain-containing protein</fullName>
    </recommendedName>
</protein>
<accession>A0A2P6NC35</accession>
<dbReference type="InterPro" id="IPR013320">
    <property type="entry name" value="ConA-like_dom_sf"/>
</dbReference>
<keyword evidence="2" id="KW-1185">Reference proteome</keyword>
<evidence type="ECO:0008006" key="3">
    <source>
        <dbReference type="Google" id="ProtNLM"/>
    </source>
</evidence>
<dbReference type="AlphaFoldDB" id="A0A2P6NC35"/>